<accession>A0A1G5KDV2</accession>
<evidence type="ECO:0000313" key="2">
    <source>
        <dbReference type="Proteomes" id="UP000198538"/>
    </source>
</evidence>
<dbReference type="AlphaFoldDB" id="A0A1G5KDV2"/>
<gene>
    <name evidence="1" type="ORF">SAMN05720606_11491</name>
</gene>
<proteinExistence type="predicted"/>
<dbReference type="Proteomes" id="UP000198538">
    <property type="component" value="Unassembled WGS sequence"/>
</dbReference>
<dbReference type="EMBL" id="FMVM01000014">
    <property type="protein sequence ID" value="SCY98159.1"/>
    <property type="molecule type" value="Genomic_DNA"/>
</dbReference>
<reference evidence="2" key="1">
    <citation type="submission" date="2016-10" db="EMBL/GenBank/DDBJ databases">
        <authorList>
            <person name="Varghese N."/>
            <person name="Submissions S."/>
        </authorList>
    </citation>
    <scope>NUCLEOTIDE SEQUENCE [LARGE SCALE GENOMIC DNA]</scope>
    <source>
        <strain evidence="2">BL9</strain>
    </source>
</reference>
<organism evidence="1 2">
    <name type="scientific">Paenibacillus polysaccharolyticus</name>
    <dbReference type="NCBI Taxonomy" id="582692"/>
    <lineage>
        <taxon>Bacteria</taxon>
        <taxon>Bacillati</taxon>
        <taxon>Bacillota</taxon>
        <taxon>Bacilli</taxon>
        <taxon>Bacillales</taxon>
        <taxon>Paenibacillaceae</taxon>
        <taxon>Paenibacillus</taxon>
    </lineage>
</organism>
<dbReference type="STRING" id="582692.SAMN05720606_11491"/>
<name>A0A1G5KDV2_9BACL</name>
<keyword evidence="2" id="KW-1185">Reference proteome</keyword>
<dbReference type="RefSeq" id="WP_090923257.1">
    <property type="nucleotide sequence ID" value="NZ_FMVM01000014.1"/>
</dbReference>
<sequence>MLSSKLREYYENSPWKDSVFSWYPFEEGITYEMVMDPTDLSVEALAAYKQKLGADGRLLLVYENPFALRYWAGKRSADTGMPYDTLFGRGDHPLPSKAELQTRLKLAGFEGQKWYYPLTDHYFTREVYSENYLPDEFLNQRFVPYVGQDISLQFDERPLYREVIRGGAFEFMCGAYFVEARVHKEAPPCTVDYAAVTIYREPAKRFATTVRDDGTVYKTALHPKGKASLQRTLLNHEELLSLGVNAIQMKLVNGTLVMPRLNLPTLWDYWAKKLSDGVFDVEEMISQFDRIQEAIMKAAKNGKCYWELVPANCFYDERNDELLFIDQEYFWEDVVPEVALTRAVLSLNYSPAFSADPRRDTWLEILKTRYGITERFDWLSEQAELQTYTEVFGDGTLQLDRETEQTEKSIVKQSQIIHRYYRFLPVIAKLESMGMERPAIYGLGARGIVLKKLLDDSGLAVQTILDQSLCNVESLENNQSLGKSDVLIVSLYEGETVKSELEQKLTIPIFTLGELIGEQTK</sequence>
<evidence type="ECO:0000313" key="1">
    <source>
        <dbReference type="EMBL" id="SCY98159.1"/>
    </source>
</evidence>
<protein>
    <submittedName>
        <fullName evidence="1">Uncharacterized protein</fullName>
    </submittedName>
</protein>